<reference evidence="1 2" key="1">
    <citation type="journal article" date="2014" name="BMC Genomics">
        <title>Comparison of environmental and isolate Sulfobacillus genomes reveals diverse carbon, sulfur, nitrogen, and hydrogen metabolisms.</title>
        <authorList>
            <person name="Justice N.B."/>
            <person name="Norman A."/>
            <person name="Brown C.T."/>
            <person name="Singh A."/>
            <person name="Thomas B.C."/>
            <person name="Banfield J.F."/>
        </authorList>
    </citation>
    <scope>NUCLEOTIDE SEQUENCE [LARGE SCALE GENOMIC DNA]</scope>
    <source>
        <strain evidence="1">AMDSBA4</strain>
    </source>
</reference>
<name>A0A2T2XI33_9FIRM</name>
<evidence type="ECO:0000313" key="1">
    <source>
        <dbReference type="EMBL" id="PSR34185.1"/>
    </source>
</evidence>
<proteinExistence type="predicted"/>
<dbReference type="InterPro" id="IPR018540">
    <property type="entry name" value="Spo0E-like"/>
</dbReference>
<accession>A0A2T2XI33</accession>
<evidence type="ECO:0000313" key="2">
    <source>
        <dbReference type="Proteomes" id="UP000242972"/>
    </source>
</evidence>
<gene>
    <name evidence="1" type="ORF">C7B46_06450</name>
</gene>
<comment type="caution">
    <text evidence="1">The sequence shown here is derived from an EMBL/GenBank/DDBJ whole genome shotgun (WGS) entry which is preliminary data.</text>
</comment>
<dbReference type="Pfam" id="PF09388">
    <property type="entry name" value="SpoOE-like"/>
    <property type="match status" value="1"/>
</dbReference>
<protein>
    <submittedName>
        <fullName evidence="1">Aspartyl-phosphate phosphatase Spo0E family protein</fullName>
    </submittedName>
</protein>
<dbReference type="Gene3D" id="4.10.280.10">
    <property type="entry name" value="Helix-loop-helix DNA-binding domain"/>
    <property type="match status" value="1"/>
</dbReference>
<dbReference type="GO" id="GO:0046983">
    <property type="term" value="F:protein dimerization activity"/>
    <property type="evidence" value="ECO:0007669"/>
    <property type="project" value="InterPro"/>
</dbReference>
<dbReference type="EMBL" id="PXYW01000011">
    <property type="protein sequence ID" value="PSR34185.1"/>
    <property type="molecule type" value="Genomic_DNA"/>
</dbReference>
<dbReference type="Proteomes" id="UP000242972">
    <property type="component" value="Unassembled WGS sequence"/>
</dbReference>
<dbReference type="SUPFAM" id="SSF140500">
    <property type="entry name" value="BAS1536-like"/>
    <property type="match status" value="1"/>
</dbReference>
<dbReference type="GO" id="GO:0043937">
    <property type="term" value="P:regulation of sporulation"/>
    <property type="evidence" value="ECO:0007669"/>
    <property type="project" value="InterPro"/>
</dbReference>
<dbReference type="InterPro" id="IPR037208">
    <property type="entry name" value="Spo0E-like_sf"/>
</dbReference>
<dbReference type="InterPro" id="IPR036638">
    <property type="entry name" value="HLH_DNA-bd_sf"/>
</dbReference>
<dbReference type="AlphaFoldDB" id="A0A2T2XI33"/>
<sequence>MTEARLLRRIERLRKRLDTAVARGLELSDPEVVEVSHLMDQLIANYLRMTKDRELPSLVRHSDETV</sequence>
<organism evidence="1 2">
    <name type="scientific">Sulfobacillus benefaciens</name>
    <dbReference type="NCBI Taxonomy" id="453960"/>
    <lineage>
        <taxon>Bacteria</taxon>
        <taxon>Bacillati</taxon>
        <taxon>Bacillota</taxon>
        <taxon>Clostridia</taxon>
        <taxon>Eubacteriales</taxon>
        <taxon>Clostridiales Family XVII. Incertae Sedis</taxon>
        <taxon>Sulfobacillus</taxon>
    </lineage>
</organism>